<dbReference type="PANTHER" id="PTHR20842:SF0">
    <property type="entry name" value="ALPHA-ASPARTYL DIPEPTIDASE"/>
    <property type="match status" value="1"/>
</dbReference>
<dbReference type="Pfam" id="PF03575">
    <property type="entry name" value="Peptidase_S51"/>
    <property type="match status" value="1"/>
</dbReference>
<dbReference type="SUPFAM" id="SSF52317">
    <property type="entry name" value="Class I glutamine amidotransferase-like"/>
    <property type="match status" value="1"/>
</dbReference>
<evidence type="ECO:0000313" key="6">
    <source>
        <dbReference type="EMBL" id="CAB5034215.1"/>
    </source>
</evidence>
<dbReference type="Gene3D" id="3.40.50.880">
    <property type="match status" value="1"/>
</dbReference>
<evidence type="ECO:0000256" key="4">
    <source>
        <dbReference type="ARBA" id="ARBA00022825"/>
    </source>
</evidence>
<protein>
    <submittedName>
        <fullName evidence="6">Unannotated protein</fullName>
    </submittedName>
</protein>
<keyword evidence="2" id="KW-0645">Protease</keyword>
<evidence type="ECO:0000313" key="5">
    <source>
        <dbReference type="EMBL" id="CAB4910770.1"/>
    </source>
</evidence>
<dbReference type="PANTHER" id="PTHR20842">
    <property type="entry name" value="PROTEASE S51 ALPHA-ASPARTYL DIPEPTIDASE"/>
    <property type="match status" value="1"/>
</dbReference>
<accession>A0A6J7RZC8</accession>
<reference evidence="6" key="1">
    <citation type="submission" date="2020-05" db="EMBL/GenBank/DDBJ databases">
        <authorList>
            <person name="Chiriac C."/>
            <person name="Salcher M."/>
            <person name="Ghai R."/>
            <person name="Kavagutti S V."/>
        </authorList>
    </citation>
    <scope>NUCLEOTIDE SEQUENCE</scope>
</reference>
<dbReference type="AlphaFoldDB" id="A0A6J7RZC8"/>
<dbReference type="GO" id="GO:0006508">
    <property type="term" value="P:proteolysis"/>
    <property type="evidence" value="ECO:0007669"/>
    <property type="project" value="UniProtKB-KW"/>
</dbReference>
<dbReference type="EMBL" id="CAFBMC010000121">
    <property type="protein sequence ID" value="CAB4910770.1"/>
    <property type="molecule type" value="Genomic_DNA"/>
</dbReference>
<sequence length="247" mass="27000">MKQAYNCLMSVQLYLSSQGLGDAPESLRLLNPGATQALIILNALDSYPFSRQGAFTNESAELVALGYECKELDLRLYFVDNIDEEAGEVRSSRTKRAERAEIGEQIELVERLCRADLVWIAGGNTFVLARAMKQSGFKAALLQANLERELAQLPSLIYGGYSAGAVVVGPDLQGIHLMDDPNVVPAGYDPATEVLTLGFIQDRIIPHYQSDNPESGQADKAVAFLESGNLKYRTLSDGEVLITQNEL</sequence>
<proteinExistence type="inferred from homology"/>
<evidence type="ECO:0000256" key="3">
    <source>
        <dbReference type="ARBA" id="ARBA00022801"/>
    </source>
</evidence>
<gene>
    <name evidence="5" type="ORF">UFOPK3495_01572</name>
    <name evidence="6" type="ORF">UFOPK4237_00149</name>
</gene>
<dbReference type="EMBL" id="CAFBPZ010000005">
    <property type="protein sequence ID" value="CAB5034215.1"/>
    <property type="molecule type" value="Genomic_DNA"/>
</dbReference>
<evidence type="ECO:0000256" key="1">
    <source>
        <dbReference type="ARBA" id="ARBA00006534"/>
    </source>
</evidence>
<dbReference type="GO" id="GO:0008236">
    <property type="term" value="F:serine-type peptidase activity"/>
    <property type="evidence" value="ECO:0007669"/>
    <property type="project" value="UniProtKB-KW"/>
</dbReference>
<dbReference type="InterPro" id="IPR029062">
    <property type="entry name" value="Class_I_gatase-like"/>
</dbReference>
<dbReference type="InterPro" id="IPR005320">
    <property type="entry name" value="Peptidase_S51"/>
</dbReference>
<keyword evidence="3" id="KW-0378">Hydrolase</keyword>
<evidence type="ECO:0000256" key="2">
    <source>
        <dbReference type="ARBA" id="ARBA00022670"/>
    </source>
</evidence>
<keyword evidence="4" id="KW-0720">Serine protease</keyword>
<name>A0A6J7RZC8_9ZZZZ</name>
<organism evidence="6">
    <name type="scientific">freshwater metagenome</name>
    <dbReference type="NCBI Taxonomy" id="449393"/>
    <lineage>
        <taxon>unclassified sequences</taxon>
        <taxon>metagenomes</taxon>
        <taxon>ecological metagenomes</taxon>
    </lineage>
</organism>
<comment type="similarity">
    <text evidence="1">Belongs to the peptidase S51 family.</text>
</comment>